<proteinExistence type="predicted"/>
<dbReference type="PANTHER" id="PTHR31891:SF8">
    <property type="entry name" value="FORMAMIDASE"/>
    <property type="match status" value="1"/>
</dbReference>
<dbReference type="GO" id="GO:0016811">
    <property type="term" value="F:hydrolase activity, acting on carbon-nitrogen (but not peptide) bonds, in linear amides"/>
    <property type="evidence" value="ECO:0007669"/>
    <property type="project" value="InterPro"/>
</dbReference>
<dbReference type="InterPro" id="IPR004304">
    <property type="entry name" value="FmdA_AmdA"/>
</dbReference>
<dbReference type="OrthoDB" id="9975579at2759"/>
<reference evidence="1 2" key="1">
    <citation type="journal article" date="2019" name="Nat. Plants">
        <title>Stout camphor tree genome fills gaps in understanding of flowering plant genome evolution.</title>
        <authorList>
            <person name="Chaw S.M."/>
            <person name="Liu Y.C."/>
            <person name="Wu Y.W."/>
            <person name="Wang H.Y."/>
            <person name="Lin C.I."/>
            <person name="Wu C.S."/>
            <person name="Ke H.M."/>
            <person name="Chang L.Y."/>
            <person name="Hsu C.Y."/>
            <person name="Yang H.T."/>
            <person name="Sudianto E."/>
            <person name="Hsu M.H."/>
            <person name="Wu K.P."/>
            <person name="Wang L.N."/>
            <person name="Leebens-Mack J.H."/>
            <person name="Tsai I.J."/>
        </authorList>
    </citation>
    <scope>NUCLEOTIDE SEQUENCE [LARGE SCALE GENOMIC DNA]</scope>
    <source>
        <strain evidence="2">cv. Chaw 1501</strain>
        <tissue evidence="1">Young leaves</tissue>
    </source>
</reference>
<dbReference type="SUPFAM" id="SSF141130">
    <property type="entry name" value="Acetamidase/Formamidase-like"/>
    <property type="match status" value="3"/>
</dbReference>
<dbReference type="PANTHER" id="PTHR31891">
    <property type="entry name" value="FORMAMIDASE C869.04-RELATED"/>
    <property type="match status" value="1"/>
</dbReference>
<name>A0A3S3PVY3_9MAGN</name>
<protein>
    <submittedName>
        <fullName evidence="1">Acetamidase/Formamidase family protein isoform 2</fullName>
    </submittedName>
</protein>
<dbReference type="STRING" id="337451.A0A3S3PVY3"/>
<evidence type="ECO:0000313" key="2">
    <source>
        <dbReference type="Proteomes" id="UP000283530"/>
    </source>
</evidence>
<dbReference type="InterPro" id="IPR054833">
    <property type="entry name" value="FormamaseFmdA"/>
</dbReference>
<sequence>MPEIPLPHSCEKLKVGLWRSSSADDAMIHDYQYDLATPHFFIFQPQKIYLPIPILGQESMAPPYGPRVVVPIDLKKRPWEQKLPLHNRWHPDIPAVAEVRVGELFRVEMVHYLSGPIRVCDVDGVPAKAGDLLVIEICNLGPLPGDEWGFTASLDRENGGGFLTDHFPQATKAIWYFEGIYAYSPHIPGVRFPGLTHPGLIGTAPSIELLRIWNEREREVEENGPKSLKLCEVLHMRPLANLPTPKGCLLGTIPEGTPEWEKIANEAARTIPGRENGGNCDIKNLSRGSKIYLPVFIDGANFSTGDMHFSQGDGEIAFCGAIEMSGYLDLKCEIIRDGMREYLTPMGPTPLHVNPIFEIGPVEPRFSEWLVFEGISVDESGRQHYLDASVAYKRAVLNAIDYLSKFGYSKEQMYLLLSCCPCEGRISGIVDSPNAVATLAIPTAIFDQDIRPKTGKVPVGPRVVRKPDVMKCSYDGSLPITKNPKSMAPPYGPKVVVPIDLKKQPWEQKLPLHNRWHPDIPAVAEVRVGELFRVEMVDCCGGRVGNNDSAHDIKHADLSIAHYLSGPIRVCDVDGVPAKAGDLLVVEICNLGPLPGGEWGFTGSLDRENGGGFLTDHFPQATKAIWYFEGIYAYSPHIPGVRFPGLTHPGLIGTAPSIELLRIWNEREREVEENGPKSLTLCEVLHMRPLANLPTPKGCLLGTIPEGTPEWEKIANEAARTTPGRENGGNCDIKNLSRGSKIYLPVFIDGANFSTGDMHFSQGDGEISFCGAIEMSGYLDLKCEIIRDGMREYLTPMGPTSLHVNPIFEIGPVEPRFSEWLVFEGISVDESGRQHYLDASVAYKRAVLNAIDYLSKFGYSKEQMYLLLSCCPCEGRISGIVDSPNAVATLAIPTAIFDQDIRPKTGKVPVGPRVVRKPDVMKCSYDGSLPITKNPKSMAPPYGPKVVVPIDLKKQPWEQKLPLHNRWHPDIPAVAEVRVGELFRVEMVDCCGGRIGNNDSAHDMKHADLSIAHYLSGPIRVCDVDGVPAKAGDLLVVEICNLGPLPGGEWGFTGSLDRENGGGFLTDHFPQATKAIWYFEGIYAYSPHIPGVRFPGLTHPGLIGTAPSIELLRIWDEREREVEENGPKSLKLCEVLHTRPLANLPTPKGCLLGMIPEGTPEWERIANEAARTTPGRENGGNCDIKNLSRGSKIYLPVFIDGANFSTGDMHFSQGDGEISFCGAIEMSGYLDLKCEIIRDGMREYLTPMGPTPLHVNPIFEIGPVEPRFSEWLVFEGISVDESGRQHYLDASVAYKRAVLNAIDYLSKFGYSKEQMYLLLSCCPCEGRISGIVDSPNAVATLAIPTAIFDQDIRPKTGKVPVGPRVVRKPDVMKCSYDGSLPITKNPSANA</sequence>
<accession>A0A3S3PVY3</accession>
<keyword evidence="2" id="KW-1185">Reference proteome</keyword>
<gene>
    <name evidence="1" type="ORF">CKAN_00218200</name>
</gene>
<dbReference type="Gene3D" id="2.60.120.580">
    <property type="entry name" value="Acetamidase/Formamidase-like domains"/>
    <property type="match status" value="3"/>
</dbReference>
<evidence type="ECO:0000313" key="1">
    <source>
        <dbReference type="EMBL" id="RWR73875.1"/>
    </source>
</evidence>
<comment type="caution">
    <text evidence="1">The sequence shown here is derived from an EMBL/GenBank/DDBJ whole genome shotgun (WGS) entry which is preliminary data.</text>
</comment>
<dbReference type="EMBL" id="QPKB01000001">
    <property type="protein sequence ID" value="RWR73875.1"/>
    <property type="molecule type" value="Genomic_DNA"/>
</dbReference>
<organism evidence="1 2">
    <name type="scientific">Cinnamomum micranthum f. kanehirae</name>
    <dbReference type="NCBI Taxonomy" id="337451"/>
    <lineage>
        <taxon>Eukaryota</taxon>
        <taxon>Viridiplantae</taxon>
        <taxon>Streptophyta</taxon>
        <taxon>Embryophyta</taxon>
        <taxon>Tracheophyta</taxon>
        <taxon>Spermatophyta</taxon>
        <taxon>Magnoliopsida</taxon>
        <taxon>Magnoliidae</taxon>
        <taxon>Laurales</taxon>
        <taxon>Lauraceae</taxon>
        <taxon>Cinnamomum</taxon>
    </lineage>
</organism>
<dbReference type="NCBIfam" id="NF045496">
    <property type="entry name" value="FormamaseFmdA"/>
    <property type="match status" value="2"/>
</dbReference>
<dbReference type="Pfam" id="PF03069">
    <property type="entry name" value="FmdA_AmdA"/>
    <property type="match status" value="3"/>
</dbReference>
<dbReference type="Proteomes" id="UP000283530">
    <property type="component" value="Unassembled WGS sequence"/>
</dbReference>